<evidence type="ECO:0000259" key="3">
    <source>
        <dbReference type="PROSITE" id="PS50158"/>
    </source>
</evidence>
<proteinExistence type="predicted"/>
<keyword evidence="1" id="KW-0863">Zinc-finger</keyword>
<dbReference type="AlphaFoldDB" id="A0AAV5MFH5"/>
<dbReference type="PANTHER" id="PTHR34676:SF8">
    <property type="entry name" value="TRANSMEMBRANE PROTEIN"/>
    <property type="match status" value="1"/>
</dbReference>
<dbReference type="SUPFAM" id="SSF57756">
    <property type="entry name" value="Retrovirus zinc finger-like domains"/>
    <property type="match status" value="1"/>
</dbReference>
<dbReference type="GO" id="GO:0008270">
    <property type="term" value="F:zinc ion binding"/>
    <property type="evidence" value="ECO:0007669"/>
    <property type="project" value="UniProtKB-KW"/>
</dbReference>
<sequence>MAAQNFMFSEGQSTTRPPLFNGTNYAYWKNRMRVYMQGSDYLMWEVVWDGPYVPMKRKSEQSKEMILKRPKEFDKNDKEKIQLNAKAITALYCALDPFEFDCISACVSAKEIWDKLEVAHEGTNEVRKSKMNRLVQKYELFKMNPNEDIKSMFTRFTKITNELVYFDNVYSKDEKVRKILRSLPKGWSNIRMTIEEAHNLSHMTTEVLQGKLLTHEMAMKDYDSEEDNKKKKTIALKATQHSEENFKKQGGLKRNNGSDKYKGDSNKKDKIICYRCKKPGHVKFECPFGNEKSLKAKEKRSKKALVTTWSDDSSDKESSDSEVANLCFMAREEDTQEVSFQSIPNDEFNSLEELQDAFDELYEESRKMSAKNASLKKTIASLLNEKEGLHKSIYFINLLN</sequence>
<dbReference type="EMBL" id="BPVZ01000232">
    <property type="protein sequence ID" value="GKV47613.1"/>
    <property type="molecule type" value="Genomic_DNA"/>
</dbReference>
<dbReference type="Gene3D" id="4.10.60.10">
    <property type="entry name" value="Zinc finger, CCHC-type"/>
    <property type="match status" value="1"/>
</dbReference>
<evidence type="ECO:0000313" key="4">
    <source>
        <dbReference type="EMBL" id="GKV47613.1"/>
    </source>
</evidence>
<dbReference type="InterPro" id="IPR036875">
    <property type="entry name" value="Znf_CCHC_sf"/>
</dbReference>
<dbReference type="GO" id="GO:0003676">
    <property type="term" value="F:nucleic acid binding"/>
    <property type="evidence" value="ECO:0007669"/>
    <property type="project" value="InterPro"/>
</dbReference>
<dbReference type="Pfam" id="PF14223">
    <property type="entry name" value="Retrotran_gag_2"/>
    <property type="match status" value="1"/>
</dbReference>
<evidence type="ECO:0000256" key="1">
    <source>
        <dbReference type="PROSITE-ProRule" id="PRU00047"/>
    </source>
</evidence>
<dbReference type="PANTHER" id="PTHR34676">
    <property type="entry name" value="DUF4219 DOMAIN-CONTAINING PROTEIN-RELATED"/>
    <property type="match status" value="1"/>
</dbReference>
<keyword evidence="1" id="KW-0479">Metal-binding</keyword>
<reference evidence="4 5" key="1">
    <citation type="journal article" date="2021" name="Commun. Biol.">
        <title>The genome of Shorea leprosula (Dipterocarpaceae) highlights the ecological relevance of drought in aseasonal tropical rainforests.</title>
        <authorList>
            <person name="Ng K.K.S."/>
            <person name="Kobayashi M.J."/>
            <person name="Fawcett J.A."/>
            <person name="Hatakeyama M."/>
            <person name="Paape T."/>
            <person name="Ng C.H."/>
            <person name="Ang C.C."/>
            <person name="Tnah L.H."/>
            <person name="Lee C.T."/>
            <person name="Nishiyama T."/>
            <person name="Sese J."/>
            <person name="O'Brien M.J."/>
            <person name="Copetti D."/>
            <person name="Mohd Noor M.I."/>
            <person name="Ong R.C."/>
            <person name="Putra M."/>
            <person name="Sireger I.Z."/>
            <person name="Indrioko S."/>
            <person name="Kosugi Y."/>
            <person name="Izuno A."/>
            <person name="Isagi Y."/>
            <person name="Lee S.L."/>
            <person name="Shimizu K.K."/>
        </authorList>
    </citation>
    <scope>NUCLEOTIDE SEQUENCE [LARGE SCALE GENOMIC DNA]</scope>
    <source>
        <strain evidence="4">214</strain>
    </source>
</reference>
<dbReference type="PROSITE" id="PS50158">
    <property type="entry name" value="ZF_CCHC"/>
    <property type="match status" value="1"/>
</dbReference>
<dbReference type="Pfam" id="PF00098">
    <property type="entry name" value="zf-CCHC"/>
    <property type="match status" value="1"/>
</dbReference>
<keyword evidence="1" id="KW-0862">Zinc</keyword>
<evidence type="ECO:0000256" key="2">
    <source>
        <dbReference type="SAM" id="MobiDB-lite"/>
    </source>
</evidence>
<gene>
    <name evidence="4" type="ORF">SLEP1_g54498</name>
</gene>
<keyword evidence="5" id="KW-1185">Reference proteome</keyword>
<protein>
    <recommendedName>
        <fullName evidence="3">CCHC-type domain-containing protein</fullName>
    </recommendedName>
</protein>
<evidence type="ECO:0000313" key="5">
    <source>
        <dbReference type="Proteomes" id="UP001054252"/>
    </source>
</evidence>
<feature type="region of interest" description="Disordered" evidence="2">
    <location>
        <begin position="238"/>
        <end position="265"/>
    </location>
</feature>
<feature type="domain" description="CCHC-type" evidence="3">
    <location>
        <begin position="273"/>
        <end position="287"/>
    </location>
</feature>
<name>A0AAV5MFH5_9ROSI</name>
<dbReference type="SMART" id="SM00343">
    <property type="entry name" value="ZnF_C2HC"/>
    <property type="match status" value="1"/>
</dbReference>
<dbReference type="Proteomes" id="UP001054252">
    <property type="component" value="Unassembled WGS sequence"/>
</dbReference>
<comment type="caution">
    <text evidence="4">The sequence shown here is derived from an EMBL/GenBank/DDBJ whole genome shotgun (WGS) entry which is preliminary data.</text>
</comment>
<dbReference type="InterPro" id="IPR001878">
    <property type="entry name" value="Znf_CCHC"/>
</dbReference>
<organism evidence="4 5">
    <name type="scientific">Rubroshorea leprosula</name>
    <dbReference type="NCBI Taxonomy" id="152421"/>
    <lineage>
        <taxon>Eukaryota</taxon>
        <taxon>Viridiplantae</taxon>
        <taxon>Streptophyta</taxon>
        <taxon>Embryophyta</taxon>
        <taxon>Tracheophyta</taxon>
        <taxon>Spermatophyta</taxon>
        <taxon>Magnoliopsida</taxon>
        <taxon>eudicotyledons</taxon>
        <taxon>Gunneridae</taxon>
        <taxon>Pentapetalae</taxon>
        <taxon>rosids</taxon>
        <taxon>malvids</taxon>
        <taxon>Malvales</taxon>
        <taxon>Dipterocarpaceae</taxon>
        <taxon>Rubroshorea</taxon>
    </lineage>
</organism>
<feature type="compositionally biased region" description="Basic and acidic residues" evidence="2">
    <location>
        <begin position="256"/>
        <end position="265"/>
    </location>
</feature>
<accession>A0AAV5MFH5</accession>